<feature type="transmembrane region" description="Helical" evidence="1">
    <location>
        <begin position="7"/>
        <end position="25"/>
    </location>
</feature>
<feature type="transmembrane region" description="Helical" evidence="1">
    <location>
        <begin position="116"/>
        <end position="134"/>
    </location>
</feature>
<feature type="transmembrane region" description="Helical" evidence="1">
    <location>
        <begin position="220"/>
        <end position="243"/>
    </location>
</feature>
<keyword evidence="1" id="KW-1133">Transmembrane helix</keyword>
<name>A0ABS2QK61_9BACI</name>
<organism evidence="2 3">
    <name type="scientific">Peribacillus deserti</name>
    <dbReference type="NCBI Taxonomy" id="673318"/>
    <lineage>
        <taxon>Bacteria</taxon>
        <taxon>Bacillati</taxon>
        <taxon>Bacillota</taxon>
        <taxon>Bacilli</taxon>
        <taxon>Bacillales</taxon>
        <taxon>Bacillaceae</taxon>
        <taxon>Peribacillus</taxon>
    </lineage>
</organism>
<feature type="transmembrane region" description="Helical" evidence="1">
    <location>
        <begin position="37"/>
        <end position="64"/>
    </location>
</feature>
<dbReference type="PANTHER" id="PTHR37814">
    <property type="entry name" value="CONSERVED MEMBRANE PROTEIN"/>
    <property type="match status" value="1"/>
</dbReference>
<feature type="transmembrane region" description="Helical" evidence="1">
    <location>
        <begin position="322"/>
        <end position="340"/>
    </location>
</feature>
<dbReference type="PANTHER" id="PTHR37814:SF1">
    <property type="entry name" value="MEMBRANE PROTEIN"/>
    <property type="match status" value="1"/>
</dbReference>
<accession>A0ABS2QK61</accession>
<keyword evidence="1" id="KW-0472">Membrane</keyword>
<dbReference type="RefSeq" id="WP_204543746.1">
    <property type="nucleotide sequence ID" value="NZ_JAFBFI010000010.1"/>
</dbReference>
<keyword evidence="1" id="KW-0812">Transmembrane</keyword>
<reference evidence="2 3" key="1">
    <citation type="submission" date="2021-01" db="EMBL/GenBank/DDBJ databases">
        <title>Genomic Encyclopedia of Type Strains, Phase IV (KMG-IV): sequencing the most valuable type-strain genomes for metagenomic binning, comparative biology and taxonomic classification.</title>
        <authorList>
            <person name="Goeker M."/>
        </authorList>
    </citation>
    <scope>NUCLEOTIDE SEQUENCE [LARGE SCALE GENOMIC DNA]</scope>
    <source>
        <strain evidence="2 3">DSM 105482</strain>
    </source>
</reference>
<gene>
    <name evidence="2" type="ORF">JOC77_002588</name>
</gene>
<sequence>MKVRWTGAFQISSVYIGTVVGAGFATGREIVEFFTRYGFFGLLSIIAAGMLFIFTGTKLMLLALKTGAKSYEEFNIYIFGQTFGHLLNILFFVMLLGVTSVMFSGAGAVFQEQLGITKTVGVVLTMGLALLVLLGGIKGLFAVNIFVVPIMIFFSVLMCVLSLKGGGILDVLFITPEMTSFWGPITSPFLYTAFNLALSQAVLVPVASDIGDEKTIKAGAIMGGLFLTLILITSHISLISLPGVTHYEIPTAEVMKHIARNFYWIYILVVYGEIFTSVIGNLFGLERQLKSYVKLPSIWILIMLFIASYILSLIDYGNLLSYLYPLFGKISVLFLFLIWMRAGRANKKTPV</sequence>
<evidence type="ECO:0000256" key="1">
    <source>
        <dbReference type="SAM" id="Phobius"/>
    </source>
</evidence>
<proteinExistence type="predicted"/>
<evidence type="ECO:0000313" key="3">
    <source>
        <dbReference type="Proteomes" id="UP000823486"/>
    </source>
</evidence>
<feature type="transmembrane region" description="Helical" evidence="1">
    <location>
        <begin position="85"/>
        <end position="110"/>
    </location>
</feature>
<feature type="transmembrane region" description="Helical" evidence="1">
    <location>
        <begin position="263"/>
        <end position="285"/>
    </location>
</feature>
<evidence type="ECO:0000313" key="2">
    <source>
        <dbReference type="EMBL" id="MBM7693149.1"/>
    </source>
</evidence>
<dbReference type="EMBL" id="JAFBFI010000010">
    <property type="protein sequence ID" value="MBM7693149.1"/>
    <property type="molecule type" value="Genomic_DNA"/>
</dbReference>
<protein>
    <submittedName>
        <fullName evidence="2">Membrane protein YkvI</fullName>
    </submittedName>
</protein>
<keyword evidence="3" id="KW-1185">Reference proteome</keyword>
<feature type="transmembrane region" description="Helical" evidence="1">
    <location>
        <begin position="297"/>
        <end position="316"/>
    </location>
</feature>
<feature type="transmembrane region" description="Helical" evidence="1">
    <location>
        <begin position="141"/>
        <end position="163"/>
    </location>
</feature>
<dbReference type="InterPro" id="IPR038728">
    <property type="entry name" value="YkvI-like"/>
</dbReference>
<feature type="transmembrane region" description="Helical" evidence="1">
    <location>
        <begin position="189"/>
        <end position="208"/>
    </location>
</feature>
<dbReference type="Proteomes" id="UP000823486">
    <property type="component" value="Unassembled WGS sequence"/>
</dbReference>
<comment type="caution">
    <text evidence="2">The sequence shown here is derived from an EMBL/GenBank/DDBJ whole genome shotgun (WGS) entry which is preliminary data.</text>
</comment>